<dbReference type="Pfam" id="PF02875">
    <property type="entry name" value="Mur_ligase_C"/>
    <property type="match status" value="1"/>
</dbReference>
<keyword evidence="5 9" id="KW-0132">Cell division</keyword>
<comment type="subcellular location">
    <subcellularLocation>
        <location evidence="1 9 10">Cytoplasm</location>
    </subcellularLocation>
</comment>
<feature type="domain" description="Mur ligase C-terminal" evidence="11">
    <location>
        <begin position="329"/>
        <end position="443"/>
    </location>
</feature>
<evidence type="ECO:0000313" key="14">
    <source>
        <dbReference type="Proteomes" id="UP001157440"/>
    </source>
</evidence>
<evidence type="ECO:0000256" key="6">
    <source>
        <dbReference type="ARBA" id="ARBA00022741"/>
    </source>
</evidence>
<keyword evidence="9 10" id="KW-0961">Cell wall biogenesis/degradation</keyword>
<dbReference type="GO" id="GO:0008764">
    <property type="term" value="F:UDP-N-acetylmuramoylalanine-D-glutamate ligase activity"/>
    <property type="evidence" value="ECO:0007669"/>
    <property type="project" value="UniProtKB-UniRule"/>
</dbReference>
<feature type="binding site" evidence="9">
    <location>
        <begin position="134"/>
        <end position="140"/>
    </location>
    <ligand>
        <name>ATP</name>
        <dbReference type="ChEBI" id="CHEBI:30616"/>
    </ligand>
</feature>
<comment type="catalytic activity">
    <reaction evidence="9 10">
        <text>UDP-N-acetyl-alpha-D-muramoyl-L-alanine + D-glutamate + ATP = UDP-N-acetyl-alpha-D-muramoyl-L-alanyl-D-glutamate + ADP + phosphate + H(+)</text>
        <dbReference type="Rhea" id="RHEA:16429"/>
        <dbReference type="ChEBI" id="CHEBI:15378"/>
        <dbReference type="ChEBI" id="CHEBI:29986"/>
        <dbReference type="ChEBI" id="CHEBI:30616"/>
        <dbReference type="ChEBI" id="CHEBI:43474"/>
        <dbReference type="ChEBI" id="CHEBI:83898"/>
        <dbReference type="ChEBI" id="CHEBI:83900"/>
        <dbReference type="ChEBI" id="CHEBI:456216"/>
        <dbReference type="EC" id="6.3.2.9"/>
    </reaction>
</comment>
<feature type="domain" description="Mur ligase central" evidence="12">
    <location>
        <begin position="132"/>
        <end position="307"/>
    </location>
</feature>
<keyword evidence="7 9" id="KW-0067">ATP-binding</keyword>
<evidence type="ECO:0000256" key="3">
    <source>
        <dbReference type="ARBA" id="ARBA00022490"/>
    </source>
</evidence>
<dbReference type="GO" id="GO:0051301">
    <property type="term" value="P:cell division"/>
    <property type="evidence" value="ECO:0007669"/>
    <property type="project" value="UniProtKB-KW"/>
</dbReference>
<dbReference type="GO" id="GO:0009252">
    <property type="term" value="P:peptidoglycan biosynthetic process"/>
    <property type="evidence" value="ECO:0007669"/>
    <property type="project" value="UniProtKB-UniRule"/>
</dbReference>
<sequence>MGSARPLSLLELPMTPITTFADRTVALFGLGGSGLATALALKAGGAGVRAWDDNADSLARAREAGIETQDLREAEWSGFAALVLSPGVPLTHPEPHWSVRLARDADVEIIGDIELFCRERRAHAAGAPFVAITGTNGKSTTTALIAHVLAQGGRDVQMGGNIGTAILSLEPPAAGRVHVIEMSSFQIDLTPSLDPSVGVLMNITPDHLDRHGTMEQYAAIKERLIRGSDLAVVGIDDAPSRAIADRRGADLVRVHVPHGETLCTDALSVRDGIVRDPDGAALADVNGIGSLRGAHNWQNAAVAVAVARALGLSPAEIQAGLTSFPGLPHRMEEVGRRGPVLFVNDSKATNADSTEKALTAFRDIHWILGGKPKDGGIFPLVPYFERVAHAYLIGAASDAFAATLEGAVPYTRCETLEVAVPKAAENAAASGAPEPVVLLSPACASYDQFRNFEIRGNRFRELVQALP</sequence>
<dbReference type="EMBL" id="BSPL01000016">
    <property type="protein sequence ID" value="GLS70691.1"/>
    <property type="molecule type" value="Genomic_DNA"/>
</dbReference>
<evidence type="ECO:0000256" key="4">
    <source>
        <dbReference type="ARBA" id="ARBA00022598"/>
    </source>
</evidence>
<evidence type="ECO:0000256" key="7">
    <source>
        <dbReference type="ARBA" id="ARBA00022840"/>
    </source>
</evidence>
<protein>
    <recommendedName>
        <fullName evidence="9 10">UDP-N-acetylmuramoylalanine--D-glutamate ligase</fullName>
        <ecNumber evidence="9 10">6.3.2.9</ecNumber>
    </recommendedName>
    <alternativeName>
        <fullName evidence="9">D-glutamic acid-adding enzyme</fullName>
    </alternativeName>
    <alternativeName>
        <fullName evidence="9">UDP-N-acetylmuramoyl-L-alanyl-D-glutamate synthetase</fullName>
    </alternativeName>
</protein>
<evidence type="ECO:0000256" key="2">
    <source>
        <dbReference type="ARBA" id="ARBA00004752"/>
    </source>
</evidence>
<dbReference type="Gene3D" id="3.90.190.20">
    <property type="entry name" value="Mur ligase, C-terminal domain"/>
    <property type="match status" value="1"/>
</dbReference>
<proteinExistence type="inferred from homology"/>
<keyword evidence="6 9" id="KW-0547">Nucleotide-binding</keyword>
<dbReference type="GO" id="GO:0005737">
    <property type="term" value="C:cytoplasm"/>
    <property type="evidence" value="ECO:0007669"/>
    <property type="project" value="UniProtKB-SubCell"/>
</dbReference>
<dbReference type="InterPro" id="IPR013221">
    <property type="entry name" value="Mur_ligase_cen"/>
</dbReference>
<dbReference type="InterPro" id="IPR036291">
    <property type="entry name" value="NAD(P)-bd_dom_sf"/>
</dbReference>
<evidence type="ECO:0000256" key="9">
    <source>
        <dbReference type="HAMAP-Rule" id="MF_00639"/>
    </source>
</evidence>
<evidence type="ECO:0000259" key="11">
    <source>
        <dbReference type="Pfam" id="PF02875"/>
    </source>
</evidence>
<comment type="function">
    <text evidence="9 10">Cell wall formation. Catalyzes the addition of glutamate to the nucleotide precursor UDP-N-acetylmuramoyl-L-alanine (UMA).</text>
</comment>
<dbReference type="EC" id="6.3.2.9" evidence="9 10"/>
<keyword evidence="9 10" id="KW-0573">Peptidoglycan synthesis</keyword>
<reference evidence="14" key="1">
    <citation type="journal article" date="2019" name="Int. J. Syst. Evol. Microbiol.">
        <title>The Global Catalogue of Microorganisms (GCM) 10K type strain sequencing project: providing services to taxonomists for standard genome sequencing and annotation.</title>
        <authorList>
            <consortium name="The Broad Institute Genomics Platform"/>
            <consortium name="The Broad Institute Genome Sequencing Center for Infectious Disease"/>
            <person name="Wu L."/>
            <person name="Ma J."/>
        </authorList>
    </citation>
    <scope>NUCLEOTIDE SEQUENCE [LARGE SCALE GENOMIC DNA]</scope>
    <source>
        <strain evidence="14">NBRC 103632</strain>
    </source>
</reference>
<comment type="caution">
    <text evidence="13">The sequence shown here is derived from an EMBL/GenBank/DDBJ whole genome shotgun (WGS) entry which is preliminary data.</text>
</comment>
<dbReference type="InterPro" id="IPR018109">
    <property type="entry name" value="Folylpolyglutamate_synth_CS"/>
</dbReference>
<evidence type="ECO:0000256" key="1">
    <source>
        <dbReference type="ARBA" id="ARBA00004496"/>
    </source>
</evidence>
<keyword evidence="9 10" id="KW-0133">Cell shape</keyword>
<evidence type="ECO:0000256" key="8">
    <source>
        <dbReference type="ARBA" id="ARBA00023306"/>
    </source>
</evidence>
<dbReference type="AlphaFoldDB" id="A0AA37WS30"/>
<dbReference type="GO" id="GO:0008360">
    <property type="term" value="P:regulation of cell shape"/>
    <property type="evidence" value="ECO:0007669"/>
    <property type="project" value="UniProtKB-KW"/>
</dbReference>
<dbReference type="GO" id="GO:0071555">
    <property type="term" value="P:cell wall organization"/>
    <property type="evidence" value="ECO:0007669"/>
    <property type="project" value="UniProtKB-KW"/>
</dbReference>
<dbReference type="GO" id="GO:0005524">
    <property type="term" value="F:ATP binding"/>
    <property type="evidence" value="ECO:0007669"/>
    <property type="project" value="UniProtKB-UniRule"/>
</dbReference>
<dbReference type="Proteomes" id="UP001157440">
    <property type="component" value="Unassembled WGS sequence"/>
</dbReference>
<comment type="pathway">
    <text evidence="2 9 10">Cell wall biogenesis; peptidoglycan biosynthesis.</text>
</comment>
<dbReference type="InterPro" id="IPR036615">
    <property type="entry name" value="Mur_ligase_C_dom_sf"/>
</dbReference>
<evidence type="ECO:0000259" key="12">
    <source>
        <dbReference type="Pfam" id="PF08245"/>
    </source>
</evidence>
<evidence type="ECO:0000313" key="13">
    <source>
        <dbReference type="EMBL" id="GLS70691.1"/>
    </source>
</evidence>
<comment type="similarity">
    <text evidence="9">Belongs to the MurCDEF family.</text>
</comment>
<dbReference type="InterPro" id="IPR005762">
    <property type="entry name" value="MurD"/>
</dbReference>
<dbReference type="Gene3D" id="3.40.1190.10">
    <property type="entry name" value="Mur-like, catalytic domain"/>
    <property type="match status" value="1"/>
</dbReference>
<accession>A0AA37WS30</accession>
<dbReference type="SUPFAM" id="SSF53623">
    <property type="entry name" value="MurD-like peptide ligases, catalytic domain"/>
    <property type="match status" value="1"/>
</dbReference>
<keyword evidence="14" id="KW-1185">Reference proteome</keyword>
<dbReference type="SUPFAM" id="SSF51735">
    <property type="entry name" value="NAD(P)-binding Rossmann-fold domains"/>
    <property type="match status" value="1"/>
</dbReference>
<dbReference type="InterPro" id="IPR036565">
    <property type="entry name" value="Mur-like_cat_sf"/>
</dbReference>
<dbReference type="PROSITE" id="PS01011">
    <property type="entry name" value="FOLYLPOLYGLU_SYNT_1"/>
    <property type="match status" value="1"/>
</dbReference>
<keyword evidence="4 9" id="KW-0436">Ligase</keyword>
<evidence type="ECO:0000256" key="10">
    <source>
        <dbReference type="RuleBase" id="RU003664"/>
    </source>
</evidence>
<keyword evidence="8 9" id="KW-0131">Cell cycle</keyword>
<dbReference type="HAMAP" id="MF_00639">
    <property type="entry name" value="MurD"/>
    <property type="match status" value="1"/>
</dbReference>
<dbReference type="Gene3D" id="3.40.50.720">
    <property type="entry name" value="NAD(P)-binding Rossmann-like Domain"/>
    <property type="match status" value="1"/>
</dbReference>
<name>A0AA37WS30_9HYPH</name>
<organism evidence="13 14">
    <name type="scientific">Methylobacterium tardum</name>
    <dbReference type="NCBI Taxonomy" id="374432"/>
    <lineage>
        <taxon>Bacteria</taxon>
        <taxon>Pseudomonadati</taxon>
        <taxon>Pseudomonadota</taxon>
        <taxon>Alphaproteobacteria</taxon>
        <taxon>Hyphomicrobiales</taxon>
        <taxon>Methylobacteriaceae</taxon>
        <taxon>Methylobacterium</taxon>
    </lineage>
</organism>
<gene>
    <name evidence="9 13" type="primary">murD</name>
    <name evidence="13" type="ORF">GCM10007890_27040</name>
</gene>
<dbReference type="PANTHER" id="PTHR43692:SF1">
    <property type="entry name" value="UDP-N-ACETYLMURAMOYLALANINE--D-GLUTAMATE LIGASE"/>
    <property type="match status" value="1"/>
</dbReference>
<dbReference type="InterPro" id="IPR004101">
    <property type="entry name" value="Mur_ligase_C"/>
</dbReference>
<dbReference type="Pfam" id="PF08245">
    <property type="entry name" value="Mur_ligase_M"/>
    <property type="match status" value="1"/>
</dbReference>
<dbReference type="NCBIfam" id="TIGR01087">
    <property type="entry name" value="murD"/>
    <property type="match status" value="1"/>
</dbReference>
<evidence type="ECO:0000256" key="5">
    <source>
        <dbReference type="ARBA" id="ARBA00022618"/>
    </source>
</evidence>
<dbReference type="PANTHER" id="PTHR43692">
    <property type="entry name" value="UDP-N-ACETYLMURAMOYLALANINE--D-GLUTAMATE LIGASE"/>
    <property type="match status" value="1"/>
</dbReference>
<keyword evidence="3 9" id="KW-0963">Cytoplasm</keyword>
<dbReference type="GO" id="GO:0004326">
    <property type="term" value="F:tetrahydrofolylpolyglutamate synthase activity"/>
    <property type="evidence" value="ECO:0007669"/>
    <property type="project" value="InterPro"/>
</dbReference>
<dbReference type="SUPFAM" id="SSF53244">
    <property type="entry name" value="MurD-like peptide ligases, peptide-binding domain"/>
    <property type="match status" value="1"/>
</dbReference>